<dbReference type="PROSITE" id="PS50025">
    <property type="entry name" value="LAM_G_DOMAIN"/>
    <property type="match status" value="1"/>
</dbReference>
<comment type="caution">
    <text evidence="8">The sequence shown here is derived from an EMBL/GenBank/DDBJ whole genome shotgun (WGS) entry which is preliminary data.</text>
</comment>
<dbReference type="InterPro" id="IPR051170">
    <property type="entry name" value="Neural/epithelial_adhesion"/>
</dbReference>
<evidence type="ECO:0008006" key="10">
    <source>
        <dbReference type="Google" id="ProtNLM"/>
    </source>
</evidence>
<dbReference type="EMBL" id="JAHRIN010010160">
    <property type="protein sequence ID" value="MEQ2195053.1"/>
    <property type="molecule type" value="Genomic_DNA"/>
</dbReference>
<evidence type="ECO:0000256" key="4">
    <source>
        <dbReference type="ARBA" id="ARBA00023319"/>
    </source>
</evidence>
<accession>A0ABV0QHK2</accession>
<gene>
    <name evidence="8" type="ORF">XENOCAPTIV_006761</name>
</gene>
<dbReference type="Gene3D" id="2.60.120.200">
    <property type="match status" value="1"/>
</dbReference>
<evidence type="ECO:0000256" key="1">
    <source>
        <dbReference type="ARBA" id="ARBA00022729"/>
    </source>
</evidence>
<dbReference type="PANTHER" id="PTHR12231:SF253">
    <property type="entry name" value="DPR-INTERACTING PROTEIN ETA, ISOFORM B-RELATED"/>
    <property type="match status" value="1"/>
</dbReference>
<name>A0ABV0QHK2_9TELE</name>
<evidence type="ECO:0000256" key="3">
    <source>
        <dbReference type="ARBA" id="ARBA00023157"/>
    </source>
</evidence>
<keyword evidence="9" id="KW-1185">Reference proteome</keyword>
<evidence type="ECO:0000313" key="9">
    <source>
        <dbReference type="Proteomes" id="UP001434883"/>
    </source>
</evidence>
<keyword evidence="3" id="KW-1015">Disulfide bond</keyword>
<dbReference type="InterPro" id="IPR013320">
    <property type="entry name" value="ConA-like_dom_sf"/>
</dbReference>
<evidence type="ECO:0000313" key="8">
    <source>
        <dbReference type="EMBL" id="MEQ2195053.1"/>
    </source>
</evidence>
<protein>
    <recommendedName>
        <fullName evidence="10">Basement membrane-specific heparan sulfate proteoglycan core protein-like protein</fullName>
    </recommendedName>
</protein>
<dbReference type="SMART" id="SM00408">
    <property type="entry name" value="IGc2"/>
    <property type="match status" value="1"/>
</dbReference>
<dbReference type="Gene3D" id="2.60.40.10">
    <property type="entry name" value="Immunoglobulins"/>
    <property type="match status" value="1"/>
</dbReference>
<evidence type="ECO:0000256" key="5">
    <source>
        <dbReference type="PROSITE-ProRule" id="PRU00122"/>
    </source>
</evidence>
<keyword evidence="1" id="KW-0732">Signal</keyword>
<dbReference type="CDD" id="cd00110">
    <property type="entry name" value="LamG"/>
    <property type="match status" value="1"/>
</dbReference>
<dbReference type="InterPro" id="IPR003598">
    <property type="entry name" value="Ig_sub2"/>
</dbReference>
<feature type="domain" description="Laminin G" evidence="6">
    <location>
        <begin position="109"/>
        <end position="177"/>
    </location>
</feature>
<dbReference type="SUPFAM" id="SSF49899">
    <property type="entry name" value="Concanavalin A-like lectins/glucanases"/>
    <property type="match status" value="1"/>
</dbReference>
<comment type="caution">
    <text evidence="5">Lacks conserved residue(s) required for the propagation of feature annotation.</text>
</comment>
<dbReference type="PROSITE" id="PS50835">
    <property type="entry name" value="IG_LIKE"/>
    <property type="match status" value="1"/>
</dbReference>
<evidence type="ECO:0000256" key="2">
    <source>
        <dbReference type="ARBA" id="ARBA00022737"/>
    </source>
</evidence>
<feature type="domain" description="Ig-like" evidence="7">
    <location>
        <begin position="41"/>
        <end position="121"/>
    </location>
</feature>
<dbReference type="InterPro" id="IPR007110">
    <property type="entry name" value="Ig-like_dom"/>
</dbReference>
<dbReference type="InterPro" id="IPR036179">
    <property type="entry name" value="Ig-like_dom_sf"/>
</dbReference>
<proteinExistence type="predicted"/>
<organism evidence="8 9">
    <name type="scientific">Xenoophorus captivus</name>
    <dbReference type="NCBI Taxonomy" id="1517983"/>
    <lineage>
        <taxon>Eukaryota</taxon>
        <taxon>Metazoa</taxon>
        <taxon>Chordata</taxon>
        <taxon>Craniata</taxon>
        <taxon>Vertebrata</taxon>
        <taxon>Euteleostomi</taxon>
        <taxon>Actinopterygii</taxon>
        <taxon>Neopterygii</taxon>
        <taxon>Teleostei</taxon>
        <taxon>Neoteleostei</taxon>
        <taxon>Acanthomorphata</taxon>
        <taxon>Ovalentaria</taxon>
        <taxon>Atherinomorphae</taxon>
        <taxon>Cyprinodontiformes</taxon>
        <taxon>Goodeidae</taxon>
        <taxon>Xenoophorus</taxon>
    </lineage>
</organism>
<keyword evidence="4" id="KW-0393">Immunoglobulin domain</keyword>
<evidence type="ECO:0000259" key="7">
    <source>
        <dbReference type="PROSITE" id="PS50835"/>
    </source>
</evidence>
<dbReference type="SMART" id="SM00409">
    <property type="entry name" value="IG"/>
    <property type="match status" value="1"/>
</dbReference>
<dbReference type="InterPro" id="IPR003599">
    <property type="entry name" value="Ig_sub"/>
</dbReference>
<dbReference type="Proteomes" id="UP001434883">
    <property type="component" value="Unassembled WGS sequence"/>
</dbReference>
<evidence type="ECO:0000259" key="6">
    <source>
        <dbReference type="PROSITE" id="PS50025"/>
    </source>
</evidence>
<dbReference type="InterPro" id="IPR013783">
    <property type="entry name" value="Ig-like_fold"/>
</dbReference>
<dbReference type="SUPFAM" id="SSF48726">
    <property type="entry name" value="Immunoglobulin"/>
    <property type="match status" value="1"/>
</dbReference>
<feature type="non-terminal residue" evidence="8">
    <location>
        <position position="1"/>
    </location>
</feature>
<dbReference type="Pfam" id="PF13927">
    <property type="entry name" value="Ig_3"/>
    <property type="match status" value="1"/>
</dbReference>
<dbReference type="PANTHER" id="PTHR12231">
    <property type="entry name" value="CTX-RELATED TYPE I TRANSMEMBRANE PROTEIN"/>
    <property type="match status" value="1"/>
</dbReference>
<keyword evidence="2" id="KW-0677">Repeat</keyword>
<reference evidence="8 9" key="1">
    <citation type="submission" date="2021-06" db="EMBL/GenBank/DDBJ databases">
        <authorList>
            <person name="Palmer J.M."/>
        </authorList>
    </citation>
    <scope>NUCLEOTIDE SEQUENCE [LARGE SCALE GENOMIC DNA]</scope>
    <source>
        <strain evidence="8 9">XC_2019</strain>
        <tissue evidence="8">Muscle</tissue>
    </source>
</reference>
<dbReference type="InterPro" id="IPR001791">
    <property type="entry name" value="Laminin_G"/>
</dbReference>
<sequence length="177" mass="19327">PLAVRVSPQVEVKAQGSAVEFTCSAAGGVDTRIEWLKEALPKVMINVRTSMQTVMVGNSVEFECHAVGDPEPTVRWSKVGGPLPSHIMVKGSMLRIDQATEADAGHYRCTATNDEPLSYLTLPTIKNAYKAFNIKINFRPDNVDGMILYNGQRRTTGADFISLGLVSGRLEFRSGLE</sequence>